<feature type="region of interest" description="Disordered" evidence="1">
    <location>
        <begin position="232"/>
        <end position="256"/>
    </location>
</feature>
<organism evidence="2 3">
    <name type="scientific">Mortierella isabellina</name>
    <name type="common">Filamentous fungus</name>
    <name type="synonym">Umbelopsis isabellina</name>
    <dbReference type="NCBI Taxonomy" id="91625"/>
    <lineage>
        <taxon>Eukaryota</taxon>
        <taxon>Fungi</taxon>
        <taxon>Fungi incertae sedis</taxon>
        <taxon>Mucoromycota</taxon>
        <taxon>Mucoromycotina</taxon>
        <taxon>Umbelopsidomycetes</taxon>
        <taxon>Umbelopsidales</taxon>
        <taxon>Umbelopsidaceae</taxon>
        <taxon>Umbelopsis</taxon>
    </lineage>
</organism>
<keyword evidence="3" id="KW-1185">Reference proteome</keyword>
<dbReference type="OrthoDB" id="28939at2759"/>
<sequence length="306" mass="34166">MQDTDMYERASEQIGSYMLQGWILTDETCQRSNCHTPLLRSRDGQKKICVVHDTVSPPKSKNQPISERSFQETPGTADNTIAKAVDIESDDEAEQFIQRVKNSGEEKNSFAAKRREQSKRASELIGQKLLQQWALVNDICPNETCYAVPLVRDPQQRLFCVICQQTYMTEAAYNKKIQNQSNTHSTLTAAAKTDAQPNPITTQAISKDVDLRDIDLDDPELLESQLKMLAGDASKQKDADPAPTKMSQSYSGSSTAGRTELLEQMKEKVDELSLQALKARDPAELVKLFEAIKAGSEAIKAYEKIC</sequence>
<dbReference type="InterPro" id="IPR009563">
    <property type="entry name" value="SSSCA1"/>
</dbReference>
<name>A0A8H7U7L2_MORIS</name>
<dbReference type="Proteomes" id="UP000654370">
    <property type="component" value="Unassembled WGS sequence"/>
</dbReference>
<gene>
    <name evidence="2" type="ORF">INT43_004374</name>
</gene>
<protein>
    <submittedName>
        <fullName evidence="2">Uncharacterized protein</fullName>
    </submittedName>
</protein>
<accession>A0A8H7U7L2</accession>
<feature type="compositionally biased region" description="Polar residues" evidence="1">
    <location>
        <begin position="57"/>
        <end position="76"/>
    </location>
</feature>
<dbReference type="PANTHER" id="PTHR16537">
    <property type="entry name" value="SJOEGREN SYNDROME/SCLERODERMA AUTOANTIGEN 1"/>
    <property type="match status" value="1"/>
</dbReference>
<dbReference type="AlphaFoldDB" id="A0A8H7U7L2"/>
<proteinExistence type="predicted"/>
<feature type="region of interest" description="Disordered" evidence="1">
    <location>
        <begin position="54"/>
        <end position="76"/>
    </location>
</feature>
<feature type="compositionally biased region" description="Polar residues" evidence="1">
    <location>
        <begin position="245"/>
        <end position="256"/>
    </location>
</feature>
<evidence type="ECO:0000313" key="2">
    <source>
        <dbReference type="EMBL" id="KAG2174351.1"/>
    </source>
</evidence>
<reference evidence="2" key="1">
    <citation type="submission" date="2020-12" db="EMBL/GenBank/DDBJ databases">
        <title>Metabolic potential, ecology and presence of endohyphal bacteria is reflected in genomic diversity of Mucoromycotina.</title>
        <authorList>
            <person name="Muszewska A."/>
            <person name="Okrasinska A."/>
            <person name="Steczkiewicz K."/>
            <person name="Drgas O."/>
            <person name="Orlowska M."/>
            <person name="Perlinska-Lenart U."/>
            <person name="Aleksandrzak-Piekarczyk T."/>
            <person name="Szatraj K."/>
            <person name="Zielenkiewicz U."/>
            <person name="Pilsyk S."/>
            <person name="Malc E."/>
            <person name="Mieczkowski P."/>
            <person name="Kruszewska J.S."/>
            <person name="Biernat P."/>
            <person name="Pawlowska J."/>
        </authorList>
    </citation>
    <scope>NUCLEOTIDE SEQUENCE</scope>
    <source>
        <strain evidence="2">WA0000067209</strain>
    </source>
</reference>
<dbReference type="Pfam" id="PF06677">
    <property type="entry name" value="Auto_anti-p27"/>
    <property type="match status" value="2"/>
</dbReference>
<dbReference type="EMBL" id="JAEPQZ010000013">
    <property type="protein sequence ID" value="KAG2174351.1"/>
    <property type="molecule type" value="Genomic_DNA"/>
</dbReference>
<comment type="caution">
    <text evidence="2">The sequence shown here is derived from an EMBL/GenBank/DDBJ whole genome shotgun (WGS) entry which is preliminary data.</text>
</comment>
<evidence type="ECO:0000256" key="1">
    <source>
        <dbReference type="SAM" id="MobiDB-lite"/>
    </source>
</evidence>
<dbReference type="InterPro" id="IPR051888">
    <property type="entry name" value="UPF0148_domain"/>
</dbReference>
<evidence type="ECO:0000313" key="3">
    <source>
        <dbReference type="Proteomes" id="UP000654370"/>
    </source>
</evidence>
<dbReference type="PANTHER" id="PTHR16537:SF1">
    <property type="entry name" value="PROTEIN ZNRD2"/>
    <property type="match status" value="1"/>
</dbReference>